<accession>A0AB34JWU1</accession>
<dbReference type="SUPFAM" id="SSF52540">
    <property type="entry name" value="P-loop containing nucleoside triphosphate hydrolases"/>
    <property type="match status" value="1"/>
</dbReference>
<comment type="caution">
    <text evidence="1">The sequence shown here is derived from an EMBL/GenBank/DDBJ whole genome shotgun (WGS) entry which is preliminary data.</text>
</comment>
<keyword evidence="2" id="KW-1185">Reference proteome</keyword>
<evidence type="ECO:0000313" key="1">
    <source>
        <dbReference type="EMBL" id="KAL1526401.1"/>
    </source>
</evidence>
<dbReference type="PANTHER" id="PTHR12083:SF9">
    <property type="entry name" value="BIFUNCTIONAL POLYNUCLEOTIDE PHOSPHATASE_KINASE"/>
    <property type="match status" value="1"/>
</dbReference>
<gene>
    <name evidence="1" type="ORF">AB1Y20_015114</name>
</gene>
<dbReference type="GO" id="GO:0006281">
    <property type="term" value="P:DNA repair"/>
    <property type="evidence" value="ECO:0007669"/>
    <property type="project" value="TreeGrafter"/>
</dbReference>
<proteinExistence type="predicted"/>
<protein>
    <submittedName>
        <fullName evidence="1">Uncharacterized protein</fullName>
    </submittedName>
</protein>
<name>A0AB34JWU1_PRYPA</name>
<dbReference type="EMBL" id="JBGBPQ010000003">
    <property type="protein sequence ID" value="KAL1526401.1"/>
    <property type="molecule type" value="Genomic_DNA"/>
</dbReference>
<dbReference type="AlphaFoldDB" id="A0AB34JWU1"/>
<dbReference type="PANTHER" id="PTHR12083">
    <property type="entry name" value="BIFUNCTIONAL POLYNUCLEOTIDE PHOSPHATASE/KINASE"/>
    <property type="match status" value="1"/>
</dbReference>
<dbReference type="GO" id="GO:0046404">
    <property type="term" value="F:ATP-dependent polydeoxyribonucleotide 5'-hydroxyl-kinase activity"/>
    <property type="evidence" value="ECO:0007669"/>
    <property type="project" value="TreeGrafter"/>
</dbReference>
<dbReference type="Proteomes" id="UP001515480">
    <property type="component" value="Unassembled WGS sequence"/>
</dbReference>
<organism evidence="1 2">
    <name type="scientific">Prymnesium parvum</name>
    <name type="common">Toxic golden alga</name>
    <dbReference type="NCBI Taxonomy" id="97485"/>
    <lineage>
        <taxon>Eukaryota</taxon>
        <taxon>Haptista</taxon>
        <taxon>Haptophyta</taxon>
        <taxon>Prymnesiophyceae</taxon>
        <taxon>Prymnesiales</taxon>
        <taxon>Prymnesiaceae</taxon>
        <taxon>Prymnesium</taxon>
    </lineage>
</organism>
<evidence type="ECO:0000313" key="2">
    <source>
        <dbReference type="Proteomes" id="UP001515480"/>
    </source>
</evidence>
<dbReference type="GO" id="GO:0046403">
    <property type="term" value="F:polynucleotide 3'-phosphatase activity"/>
    <property type="evidence" value="ECO:0007669"/>
    <property type="project" value="TreeGrafter"/>
</dbReference>
<sequence>MSTARTVHKYSEYSGARTIQGHQLCTECHWRRRGAEWRGSRDTQSAMMYAHPSPQLMVVLVGIPGSGKSTLARRLIESSSATEATPAHWVRISQDVLGSRERCVSAAELALRNGQHVLVDRCNFDMTQRAHWINLPGASEAYRVAIVLHITQARALERVLQRAPHEGGVDSASMPRGKIESIVHKMYKNLHPPTTGEGFHEIFECRSDEPSSIDDVCARVNFLLMRSANSPIVESP</sequence>
<reference evidence="1 2" key="1">
    <citation type="journal article" date="2024" name="Science">
        <title>Giant polyketide synthase enzymes in the biosynthesis of giant marine polyether toxins.</title>
        <authorList>
            <person name="Fallon T.R."/>
            <person name="Shende V.V."/>
            <person name="Wierzbicki I.H."/>
            <person name="Pendleton A.L."/>
            <person name="Watervoot N.F."/>
            <person name="Auber R.P."/>
            <person name="Gonzalez D.J."/>
            <person name="Wisecaver J.H."/>
            <person name="Moore B.S."/>
        </authorList>
    </citation>
    <scope>NUCLEOTIDE SEQUENCE [LARGE SCALE GENOMIC DNA]</scope>
    <source>
        <strain evidence="1 2">12B1</strain>
    </source>
</reference>
<dbReference type="InterPro" id="IPR027417">
    <property type="entry name" value="P-loop_NTPase"/>
</dbReference>
<dbReference type="Gene3D" id="3.40.50.300">
    <property type="entry name" value="P-loop containing nucleotide triphosphate hydrolases"/>
    <property type="match status" value="1"/>
</dbReference>
<dbReference type="GO" id="GO:0003690">
    <property type="term" value="F:double-stranded DNA binding"/>
    <property type="evidence" value="ECO:0007669"/>
    <property type="project" value="TreeGrafter"/>
</dbReference>